<sequence>MFGPFKPTFPALGGLVWKFPSVMSRTQKARHRLRMKIVDRNIARVAEGLKLIGKDCKPVSRLQNELPKESEMDPKDKYTVFNRKARYYRKGAHRQPKWTRITNRVPPKGF</sequence>
<organism evidence="1">
    <name type="scientific">Blastobotrys adeninivorans</name>
    <name type="common">Yeast</name>
    <name type="synonym">Arxula adeninivorans</name>
    <dbReference type="NCBI Taxonomy" id="409370"/>
    <lineage>
        <taxon>Eukaryota</taxon>
        <taxon>Fungi</taxon>
        <taxon>Dikarya</taxon>
        <taxon>Ascomycota</taxon>
        <taxon>Saccharomycotina</taxon>
        <taxon>Dipodascomycetes</taxon>
        <taxon>Dipodascales</taxon>
        <taxon>Trichomonascaceae</taxon>
        <taxon>Blastobotrys</taxon>
    </lineage>
</organism>
<proteinExistence type="predicted"/>
<reference evidence="1" key="2">
    <citation type="submission" date="2014-06" db="EMBL/GenBank/DDBJ databases">
        <title>The complete genome of Blastobotrys (Arxula) adeninivorans LS3 - a yeast of biotechnological interest.</title>
        <authorList>
            <person name="Kunze G."/>
            <person name="Gaillardin C."/>
            <person name="Czernicka M."/>
            <person name="Durrens P."/>
            <person name="Martin T."/>
            <person name="Boer E."/>
            <person name="Gabaldon T."/>
            <person name="Cruz J."/>
            <person name="Talla E."/>
            <person name="Marck C."/>
            <person name="Goffeau A."/>
            <person name="Barbe V."/>
            <person name="Baret P."/>
            <person name="Baronian K."/>
            <person name="Beier S."/>
            <person name="Bleykasten C."/>
            <person name="Bode R."/>
            <person name="Casaregola S."/>
            <person name="Despons L."/>
            <person name="Fairhead C."/>
            <person name="Giersberg M."/>
            <person name="Gierski P."/>
            <person name="Hahnel U."/>
            <person name="Hartmann A."/>
            <person name="Jankowska D."/>
            <person name="Jubin C."/>
            <person name="Jung P."/>
            <person name="Lafontaine I."/>
            <person name="Leh-Louis V."/>
            <person name="Lemaire M."/>
            <person name="Marcet-Houben M."/>
            <person name="Mascher M."/>
            <person name="Morel G."/>
            <person name="Richard G.-F."/>
            <person name="Riechen J."/>
            <person name="Sacerdot C."/>
            <person name="Sarkar A."/>
            <person name="Savel G."/>
            <person name="Schacherer J."/>
            <person name="Sherman D."/>
            <person name="Straub M.-L."/>
            <person name="Stein N."/>
            <person name="Thierry A."/>
            <person name="Trautwein-Schult A."/>
            <person name="Westhof E."/>
            <person name="Worch S."/>
            <person name="Dujon B."/>
            <person name="Souciet J.-L."/>
            <person name="Wincker P."/>
            <person name="Scholz U."/>
            <person name="Neuveglise N."/>
        </authorList>
    </citation>
    <scope>NUCLEOTIDE SEQUENCE</scope>
    <source>
        <strain evidence="1">LS3</strain>
    </source>
</reference>
<accession>A0A060TBT4</accession>
<reference evidence="1" key="1">
    <citation type="submission" date="2014-02" db="EMBL/GenBank/DDBJ databases">
        <authorList>
            <person name="Genoscope - CEA"/>
        </authorList>
    </citation>
    <scope>NUCLEOTIDE SEQUENCE</scope>
    <source>
        <strain evidence="1">LS3</strain>
    </source>
</reference>
<dbReference type="PhylomeDB" id="A0A060TBT4"/>
<evidence type="ECO:0000313" key="1">
    <source>
        <dbReference type="EMBL" id="CDP38560.1"/>
    </source>
</evidence>
<dbReference type="GO" id="GO:0003735">
    <property type="term" value="F:structural constituent of ribosome"/>
    <property type="evidence" value="ECO:0007669"/>
    <property type="project" value="TreeGrafter"/>
</dbReference>
<dbReference type="InterPro" id="IPR016340">
    <property type="entry name" value="Ribosomal_mL60"/>
</dbReference>
<dbReference type="PANTHER" id="PTHR28271:SF1">
    <property type="entry name" value="LARGE RIBOSOMAL SUBUNIT PROTEIN ML60"/>
    <property type="match status" value="1"/>
</dbReference>
<gene>
    <name evidence="1" type="ORF">GNLVRS02_ARAD1D37378g</name>
</gene>
<dbReference type="PANTHER" id="PTHR28271">
    <property type="entry name" value="54S RIBOSOMAL PROTEIN L31, MITOCHONDRIAL"/>
    <property type="match status" value="1"/>
</dbReference>
<dbReference type="AlphaFoldDB" id="A0A060TBT4"/>
<dbReference type="EMBL" id="HG937694">
    <property type="protein sequence ID" value="CDP38560.1"/>
    <property type="molecule type" value="Genomic_DNA"/>
</dbReference>
<dbReference type="GO" id="GO:0005762">
    <property type="term" value="C:mitochondrial large ribosomal subunit"/>
    <property type="evidence" value="ECO:0007669"/>
    <property type="project" value="TreeGrafter"/>
</dbReference>
<protein>
    <submittedName>
        <fullName evidence="1">ARAD1D37378p</fullName>
    </submittedName>
</protein>
<name>A0A060TBT4_BLAAD</name>
<dbReference type="Pfam" id="PF09784">
    <property type="entry name" value="L31"/>
    <property type="match status" value="1"/>
</dbReference>